<evidence type="ECO:0000313" key="2">
    <source>
        <dbReference type="EMBL" id="KAF6751201.1"/>
    </source>
</evidence>
<keyword evidence="3" id="KW-1185">Reference proteome</keyword>
<organism evidence="2 3">
    <name type="scientific">Ephemerocybe angulata</name>
    <dbReference type="NCBI Taxonomy" id="980116"/>
    <lineage>
        <taxon>Eukaryota</taxon>
        <taxon>Fungi</taxon>
        <taxon>Dikarya</taxon>
        <taxon>Basidiomycota</taxon>
        <taxon>Agaricomycotina</taxon>
        <taxon>Agaricomycetes</taxon>
        <taxon>Agaricomycetidae</taxon>
        <taxon>Agaricales</taxon>
        <taxon>Agaricineae</taxon>
        <taxon>Psathyrellaceae</taxon>
        <taxon>Ephemerocybe</taxon>
    </lineage>
</organism>
<evidence type="ECO:0008006" key="4">
    <source>
        <dbReference type="Google" id="ProtNLM"/>
    </source>
</evidence>
<protein>
    <recommendedName>
        <fullName evidence="4">F-box domain-containing protein</fullName>
    </recommendedName>
</protein>
<dbReference type="Proteomes" id="UP000521943">
    <property type="component" value="Unassembled WGS sequence"/>
</dbReference>
<feature type="region of interest" description="Disordered" evidence="1">
    <location>
        <begin position="500"/>
        <end position="521"/>
    </location>
</feature>
<sequence length="521" mass="59180">MSLSPDLLPLLSENLPPSPLQAGYIQEVVSDLEARLKTLKLLVEHVERDRSRYKAILSPIRRIPKEIIGEIITAAVPNIVKDHDERERLIELCMVSKNWRDAARLASNLWRGITLEPPHPASESQLTIAYDRTVAWLRRGGGLPKIVSFRGSEDRCRCDRGRQCVLKFPLLAKILVKGPSIHNLTLHLSSTRCFKSFVNLIDSETSASTPTPAPSTRPWHSLPSLSIRFESRHMDDWTESADPSQSIFSLLPPITSFDLQLPETALFRANVEESVYGPLHLTDVQLNRLESFSIRWDWGNRRFFSVLMACSNIVNLTIDFNLSDVLKQETLAPLLKELSKTPIHLPRARILCLFDMNFGVLDYFSTPSLTHLHLQVDHLNDEISPGFSHTLSRFILRSDIAHSLRFIRIDRPMFPTWDLREALSQLPALVHLVIVDAIGIGNIFTLPIPGEDDDQFPALKHLELHEMPTTYNAIDVIRYLRTREGARRCLLSFSYVQDRTVTSDNSHPPVNIFPPRARGST</sequence>
<comment type="caution">
    <text evidence="2">The sequence shown here is derived from an EMBL/GenBank/DDBJ whole genome shotgun (WGS) entry which is preliminary data.</text>
</comment>
<proteinExistence type="predicted"/>
<evidence type="ECO:0000256" key="1">
    <source>
        <dbReference type="SAM" id="MobiDB-lite"/>
    </source>
</evidence>
<dbReference type="EMBL" id="JACGCI010000052">
    <property type="protein sequence ID" value="KAF6751201.1"/>
    <property type="molecule type" value="Genomic_DNA"/>
</dbReference>
<dbReference type="AlphaFoldDB" id="A0A8H6HSX0"/>
<dbReference type="OrthoDB" id="3124187at2759"/>
<accession>A0A8H6HSX0</accession>
<dbReference type="SUPFAM" id="SSF52047">
    <property type="entry name" value="RNI-like"/>
    <property type="match status" value="1"/>
</dbReference>
<name>A0A8H6HSX0_9AGAR</name>
<reference evidence="2 3" key="1">
    <citation type="submission" date="2020-07" db="EMBL/GenBank/DDBJ databases">
        <title>Comparative genomics of pyrophilous fungi reveals a link between fire events and developmental genes.</title>
        <authorList>
            <consortium name="DOE Joint Genome Institute"/>
            <person name="Steindorff A.S."/>
            <person name="Carver A."/>
            <person name="Calhoun S."/>
            <person name="Stillman K."/>
            <person name="Liu H."/>
            <person name="Lipzen A."/>
            <person name="Pangilinan J."/>
            <person name="Labutti K."/>
            <person name="Bruns T.D."/>
            <person name="Grigoriev I.V."/>
        </authorList>
    </citation>
    <scope>NUCLEOTIDE SEQUENCE [LARGE SCALE GENOMIC DNA]</scope>
    <source>
        <strain evidence="2 3">CBS 144469</strain>
    </source>
</reference>
<gene>
    <name evidence="2" type="ORF">DFP72DRAFT_908757</name>
</gene>
<evidence type="ECO:0000313" key="3">
    <source>
        <dbReference type="Proteomes" id="UP000521943"/>
    </source>
</evidence>